<protein>
    <submittedName>
        <fullName evidence="1">Uncharacterized protein</fullName>
    </submittedName>
</protein>
<dbReference type="AlphaFoldDB" id="A0A2P2QTP7"/>
<sequence length="36" mass="4202">MTIIIESFSGIEFEKCLGSIEEPKFRETFHSKNKKP</sequence>
<organism evidence="1">
    <name type="scientific">Rhizophora mucronata</name>
    <name type="common">Asiatic mangrove</name>
    <dbReference type="NCBI Taxonomy" id="61149"/>
    <lineage>
        <taxon>Eukaryota</taxon>
        <taxon>Viridiplantae</taxon>
        <taxon>Streptophyta</taxon>
        <taxon>Embryophyta</taxon>
        <taxon>Tracheophyta</taxon>
        <taxon>Spermatophyta</taxon>
        <taxon>Magnoliopsida</taxon>
        <taxon>eudicotyledons</taxon>
        <taxon>Gunneridae</taxon>
        <taxon>Pentapetalae</taxon>
        <taxon>rosids</taxon>
        <taxon>fabids</taxon>
        <taxon>Malpighiales</taxon>
        <taxon>Rhizophoraceae</taxon>
        <taxon>Rhizophora</taxon>
    </lineage>
</organism>
<evidence type="ECO:0000313" key="1">
    <source>
        <dbReference type="EMBL" id="MBX70392.1"/>
    </source>
</evidence>
<accession>A0A2P2QTP7</accession>
<proteinExistence type="predicted"/>
<name>A0A2P2QTP7_RHIMU</name>
<reference evidence="1" key="1">
    <citation type="submission" date="2018-02" db="EMBL/GenBank/DDBJ databases">
        <title>Rhizophora mucronata_Transcriptome.</title>
        <authorList>
            <person name="Meera S.P."/>
            <person name="Sreeshan A."/>
            <person name="Augustine A."/>
        </authorList>
    </citation>
    <scope>NUCLEOTIDE SEQUENCE</scope>
    <source>
        <tissue evidence="1">Leaf</tissue>
    </source>
</reference>
<dbReference type="EMBL" id="GGEC01089908">
    <property type="protein sequence ID" value="MBX70392.1"/>
    <property type="molecule type" value="Transcribed_RNA"/>
</dbReference>